<accession>A0A3B1C128</accession>
<feature type="domain" description="Histidine kinase" evidence="7">
    <location>
        <begin position="168"/>
        <end position="394"/>
    </location>
</feature>
<dbReference type="InterPro" id="IPR011006">
    <property type="entry name" value="CheY-like_superfamily"/>
</dbReference>
<dbReference type="SUPFAM" id="SSF52172">
    <property type="entry name" value="CheY-like"/>
    <property type="match status" value="1"/>
</dbReference>
<dbReference type="InterPro" id="IPR052162">
    <property type="entry name" value="Sensor_kinase/Photoreceptor"/>
</dbReference>
<dbReference type="AlphaFoldDB" id="A0A3B1C128"/>
<evidence type="ECO:0000256" key="2">
    <source>
        <dbReference type="ARBA" id="ARBA00012438"/>
    </source>
</evidence>
<dbReference type="PRINTS" id="PR00344">
    <property type="entry name" value="BCTRLSENSOR"/>
</dbReference>
<dbReference type="SMART" id="SM00448">
    <property type="entry name" value="REC"/>
    <property type="match status" value="1"/>
</dbReference>
<dbReference type="InterPro" id="IPR003661">
    <property type="entry name" value="HisK_dim/P_dom"/>
</dbReference>
<dbReference type="SUPFAM" id="SSF55874">
    <property type="entry name" value="ATPase domain of HSP90 chaperone/DNA topoisomerase II/histidine kinase"/>
    <property type="match status" value="1"/>
</dbReference>
<evidence type="ECO:0000256" key="6">
    <source>
        <dbReference type="SAM" id="Coils"/>
    </source>
</evidence>
<dbReference type="PROSITE" id="PS50109">
    <property type="entry name" value="HIS_KIN"/>
    <property type="match status" value="1"/>
</dbReference>
<evidence type="ECO:0000256" key="3">
    <source>
        <dbReference type="ARBA" id="ARBA00022553"/>
    </source>
</evidence>
<evidence type="ECO:0000313" key="9">
    <source>
        <dbReference type="EMBL" id="VAX20461.1"/>
    </source>
</evidence>
<protein>
    <recommendedName>
        <fullName evidence="2">histidine kinase</fullName>
        <ecNumber evidence="2">2.7.13.3</ecNumber>
    </recommendedName>
</protein>
<dbReference type="Pfam" id="PF00512">
    <property type="entry name" value="HisKA"/>
    <property type="match status" value="1"/>
</dbReference>
<dbReference type="InterPro" id="IPR001789">
    <property type="entry name" value="Sig_transdc_resp-reg_receiver"/>
</dbReference>
<comment type="catalytic activity">
    <reaction evidence="1">
        <text>ATP + protein L-histidine = ADP + protein N-phospho-L-histidine.</text>
        <dbReference type="EC" id="2.7.13.3"/>
    </reaction>
</comment>
<feature type="domain" description="Response regulatory" evidence="8">
    <location>
        <begin position="8"/>
        <end position="132"/>
    </location>
</feature>
<evidence type="ECO:0000256" key="4">
    <source>
        <dbReference type="ARBA" id="ARBA00022679"/>
    </source>
</evidence>
<dbReference type="InterPro" id="IPR004358">
    <property type="entry name" value="Sig_transdc_His_kin-like_C"/>
</dbReference>
<dbReference type="Pfam" id="PF02518">
    <property type="entry name" value="HATPase_c"/>
    <property type="match status" value="1"/>
</dbReference>
<dbReference type="EC" id="2.7.13.3" evidence="2"/>
<gene>
    <name evidence="9" type="ORF">MNBD_NITROSPINAE04-2183</name>
</gene>
<dbReference type="InterPro" id="IPR003594">
    <property type="entry name" value="HATPase_dom"/>
</dbReference>
<dbReference type="PANTHER" id="PTHR43304:SF1">
    <property type="entry name" value="PAC DOMAIN-CONTAINING PROTEIN"/>
    <property type="match status" value="1"/>
</dbReference>
<reference evidence="9" key="1">
    <citation type="submission" date="2018-06" db="EMBL/GenBank/DDBJ databases">
        <authorList>
            <person name="Zhirakovskaya E."/>
        </authorList>
    </citation>
    <scope>NUCLEOTIDE SEQUENCE</scope>
</reference>
<name>A0A3B1C128_9ZZZZ</name>
<dbReference type="InterPro" id="IPR036890">
    <property type="entry name" value="HATPase_C_sf"/>
</dbReference>
<keyword evidence="6" id="KW-0175">Coiled coil</keyword>
<sequence length="401" mass="44726">MGKIENAKIMIVDDSTISLKLIQRYLSNYGYKHIVCARSAKEAFEILDPANNKKSGAQIDLILMDIVMDNMNGIEAVRHIKKDERFKNIPIVMITGIRESKTLAEAFSAGAVDYITKPFDKTELRARVSSVLMLEHEIKEHKNAEEKLKTYAEKLAHSNRELQDFANVASHDLQEPLRKIQAFGDRLAKKLKGKIEEKEADYLERMQSAANRMQILINDLLSFARVTTKARPFVPVDLDVITKEALCDLEARVEQTKGHVDAGKLPVIDADPTQMRQLMQNLIGNALKYHKPDHAPVVKVSCVFVNGGLVETVDNSSSRMAKITVEDNGIGFDEKYIDRVFGVFQRLHNRSEYEGTGIGLPICRKIAERHGGSITAQSAPGKGASFIAILPVKQTNVEDAG</sequence>
<dbReference type="Gene3D" id="3.40.50.2300">
    <property type="match status" value="1"/>
</dbReference>
<dbReference type="Gene3D" id="3.30.565.10">
    <property type="entry name" value="Histidine kinase-like ATPase, C-terminal domain"/>
    <property type="match status" value="1"/>
</dbReference>
<keyword evidence="3" id="KW-0597">Phosphoprotein</keyword>
<feature type="coiled-coil region" evidence="6">
    <location>
        <begin position="134"/>
        <end position="161"/>
    </location>
</feature>
<dbReference type="SMART" id="SM00387">
    <property type="entry name" value="HATPase_c"/>
    <property type="match status" value="1"/>
</dbReference>
<dbReference type="GO" id="GO:0000155">
    <property type="term" value="F:phosphorelay sensor kinase activity"/>
    <property type="evidence" value="ECO:0007669"/>
    <property type="project" value="InterPro"/>
</dbReference>
<dbReference type="Gene3D" id="1.10.287.130">
    <property type="match status" value="1"/>
</dbReference>
<keyword evidence="4 9" id="KW-0808">Transferase</keyword>
<dbReference type="Pfam" id="PF00072">
    <property type="entry name" value="Response_reg"/>
    <property type="match status" value="1"/>
</dbReference>
<evidence type="ECO:0000259" key="7">
    <source>
        <dbReference type="PROSITE" id="PS50109"/>
    </source>
</evidence>
<proteinExistence type="predicted"/>
<evidence type="ECO:0000256" key="1">
    <source>
        <dbReference type="ARBA" id="ARBA00000085"/>
    </source>
</evidence>
<dbReference type="PROSITE" id="PS50110">
    <property type="entry name" value="RESPONSE_REGULATORY"/>
    <property type="match status" value="1"/>
</dbReference>
<dbReference type="FunFam" id="3.30.565.10:FF:000006">
    <property type="entry name" value="Sensor histidine kinase WalK"/>
    <property type="match status" value="1"/>
</dbReference>
<keyword evidence="5 9" id="KW-0418">Kinase</keyword>
<dbReference type="SMART" id="SM00388">
    <property type="entry name" value="HisKA"/>
    <property type="match status" value="1"/>
</dbReference>
<evidence type="ECO:0000259" key="8">
    <source>
        <dbReference type="PROSITE" id="PS50110"/>
    </source>
</evidence>
<organism evidence="9">
    <name type="scientific">hydrothermal vent metagenome</name>
    <dbReference type="NCBI Taxonomy" id="652676"/>
    <lineage>
        <taxon>unclassified sequences</taxon>
        <taxon>metagenomes</taxon>
        <taxon>ecological metagenomes</taxon>
    </lineage>
</organism>
<dbReference type="InterPro" id="IPR005467">
    <property type="entry name" value="His_kinase_dom"/>
</dbReference>
<dbReference type="EMBL" id="UOGA01000177">
    <property type="protein sequence ID" value="VAX20461.1"/>
    <property type="molecule type" value="Genomic_DNA"/>
</dbReference>
<dbReference type="PANTHER" id="PTHR43304">
    <property type="entry name" value="PHYTOCHROME-LIKE PROTEIN CPH1"/>
    <property type="match status" value="1"/>
</dbReference>
<evidence type="ECO:0000256" key="5">
    <source>
        <dbReference type="ARBA" id="ARBA00022777"/>
    </source>
</evidence>
<dbReference type="CDD" id="cd00082">
    <property type="entry name" value="HisKA"/>
    <property type="match status" value="1"/>
</dbReference>